<reference evidence="1 2" key="1">
    <citation type="journal article" date="2016" name="Environ. Microbiol.">
        <title>Genomic resolution of a cold subsurface aquifer community provides metabolic insights for novel microbes adapted to high CO concentrations.</title>
        <authorList>
            <person name="Probst A.J."/>
            <person name="Castelle C.J."/>
            <person name="Singh A."/>
            <person name="Brown C.T."/>
            <person name="Anantharaman K."/>
            <person name="Sharon I."/>
            <person name="Hug L.A."/>
            <person name="Burstein D."/>
            <person name="Emerson J.B."/>
            <person name="Thomas B.C."/>
            <person name="Banfield J.F."/>
        </authorList>
    </citation>
    <scope>NUCLEOTIDE SEQUENCE [LARGE SCALE GENOMIC DNA]</scope>
    <source>
        <strain evidence="1">CG1_02_38_46</strain>
    </source>
</reference>
<sequence length="61" mass="7486">MKKQKQKTKLQIIKKLHDDGFIDGMVLWNLLGSRFKFKKQEIEEIDKTFREYYHKPNTEEN</sequence>
<evidence type="ECO:0000313" key="1">
    <source>
        <dbReference type="EMBL" id="OIN96934.1"/>
    </source>
</evidence>
<dbReference type="AlphaFoldDB" id="A0A1J4SFT3"/>
<organism evidence="1 2">
    <name type="scientific">Candidatus Desantisbacteria bacterium CG1_02_38_46</name>
    <dbReference type="NCBI Taxonomy" id="1817893"/>
    <lineage>
        <taxon>Bacteria</taxon>
        <taxon>Candidatus Desantisiibacteriota</taxon>
    </lineage>
</organism>
<proteinExistence type="predicted"/>
<protein>
    <submittedName>
        <fullName evidence="1">Uncharacterized protein</fullName>
    </submittedName>
</protein>
<dbReference type="EMBL" id="MNUO01000071">
    <property type="protein sequence ID" value="OIN96934.1"/>
    <property type="molecule type" value="Genomic_DNA"/>
</dbReference>
<comment type="caution">
    <text evidence="1">The sequence shown here is derived from an EMBL/GenBank/DDBJ whole genome shotgun (WGS) entry which is preliminary data.</text>
</comment>
<evidence type="ECO:0000313" key="2">
    <source>
        <dbReference type="Proteomes" id="UP000182278"/>
    </source>
</evidence>
<accession>A0A1J4SFT3</accession>
<dbReference type="STRING" id="1817893.AUJ66_04900"/>
<gene>
    <name evidence="1" type="ORF">AUJ66_04900</name>
</gene>
<dbReference type="Proteomes" id="UP000182278">
    <property type="component" value="Unassembled WGS sequence"/>
</dbReference>
<name>A0A1J4SFT3_9BACT</name>